<evidence type="ECO:0000313" key="2">
    <source>
        <dbReference type="EMBL" id="AYU80883.1"/>
    </source>
</evidence>
<evidence type="ECO:0000256" key="1">
    <source>
        <dbReference type="SAM" id="Phobius"/>
    </source>
</evidence>
<reference evidence="5" key="5">
    <citation type="submission" date="2019-02" db="EMBL/GenBank/DDBJ databases">
        <title>FDA dAtabase for Regulatory Grade micrObial Sequences (FDA-ARGOS): Supporting development and validation of Infectious Disease Dx tests.</title>
        <authorList>
            <person name="Duncan R."/>
            <person name="Fisher C."/>
            <person name="Tallon L.J."/>
            <person name="Sadzewicz L."/>
            <person name="Sengamalay N."/>
            <person name="Ott S."/>
            <person name="Godinez A."/>
            <person name="Nagaraj S."/>
            <person name="Nadendla S."/>
            <person name="Sichtig H."/>
        </authorList>
    </citation>
    <scope>NUCLEOTIDE SEQUENCE</scope>
    <source>
        <strain evidence="5">FDAARGOS_361</strain>
    </source>
</reference>
<dbReference type="Proteomes" id="UP000601710">
    <property type="component" value="Chromosome 30"/>
</dbReference>
<dbReference type="AlphaFoldDB" id="A0A3S7X345"/>
<keyword evidence="7" id="KW-1185">Reference proteome</keyword>
<dbReference type="EMBL" id="RHLC01000011">
    <property type="protein sequence ID" value="TPP45652.1"/>
    <property type="molecule type" value="Genomic_DNA"/>
</dbReference>
<dbReference type="Proteomes" id="UP000008980">
    <property type="component" value="Chromosome 30"/>
</dbReference>
<dbReference type="EMBL" id="CP029529">
    <property type="protein sequence ID" value="AYU80883.1"/>
    <property type="molecule type" value="Genomic_DNA"/>
</dbReference>
<dbReference type="OrthoDB" id="262839at2759"/>
<dbReference type="RefSeq" id="XP_003862800.1">
    <property type="nucleotide sequence ID" value="XM_003862752.1"/>
</dbReference>
<reference evidence="4 6" key="1">
    <citation type="journal article" date="2011" name="Genome Res.">
        <title>Whole genome sequencing of multiple Leishmania donovani clinical isolates provides insights into population structure and mechanisms of drug resistance.</title>
        <authorList>
            <person name="Downing T."/>
            <person name="Imamura H."/>
            <person name="Decuypere S."/>
            <person name="Clark T.G."/>
            <person name="Coombs G.H."/>
            <person name="Cotton J.A."/>
            <person name="Hilley J.D."/>
            <person name="de Doncker S."/>
            <person name="Maes I."/>
            <person name="Mottram J.C."/>
            <person name="Quail M.A."/>
            <person name="Rijal S."/>
            <person name="Sanders M."/>
            <person name="Schonian G."/>
            <person name="Stark O."/>
            <person name="Sundar S."/>
            <person name="Vanaerschot M."/>
            <person name="Hertz-Fowler C."/>
            <person name="Dujardin J.C."/>
            <person name="Berriman M."/>
        </authorList>
    </citation>
    <scope>NUCLEOTIDE SEQUENCE [LARGE SCALE GENOMIC DNA]</scope>
    <source>
        <strain evidence="4 6">BPK282A1</strain>
    </source>
</reference>
<proteinExistence type="predicted"/>
<protein>
    <submittedName>
        <fullName evidence="3">Hypothetical_protein_conserved</fullName>
    </submittedName>
</protein>
<keyword evidence="1" id="KW-0812">Transmembrane</keyword>
<dbReference type="Proteomes" id="UP000274082">
    <property type="component" value="Chromosome 30"/>
</dbReference>
<keyword evidence="1" id="KW-1133">Transmembrane helix</keyword>
<accession>E9BLI0</accession>
<feature type="transmembrane region" description="Helical" evidence="1">
    <location>
        <begin position="76"/>
        <end position="102"/>
    </location>
</feature>
<feature type="transmembrane region" description="Helical" evidence="1">
    <location>
        <begin position="7"/>
        <end position="29"/>
    </location>
</feature>
<dbReference type="EMBL" id="LR812650">
    <property type="protein sequence ID" value="CAC5432104.1"/>
    <property type="molecule type" value="Genomic_DNA"/>
</dbReference>
<organism evidence="2 7">
    <name type="scientific">Leishmania donovani</name>
    <dbReference type="NCBI Taxonomy" id="5661"/>
    <lineage>
        <taxon>Eukaryota</taxon>
        <taxon>Discoba</taxon>
        <taxon>Euglenozoa</taxon>
        <taxon>Kinetoplastea</taxon>
        <taxon>Metakinetoplastina</taxon>
        <taxon>Trypanosomatida</taxon>
        <taxon>Trypanosomatidae</taxon>
        <taxon>Leishmaniinae</taxon>
        <taxon>Leishmania</taxon>
    </lineage>
</organism>
<dbReference type="Proteomes" id="UP000318447">
    <property type="component" value="Unassembled WGS sequence"/>
</dbReference>
<keyword evidence="1" id="KW-0472">Membrane</keyword>
<reference evidence="8" key="6">
    <citation type="submission" date="2019-02" db="EMBL/GenBank/DDBJ databases">
        <title>FDA dAtabase for Regulatory Grade micrObial Sequences (FDA-ARGOS): Supporting development and validation of Infectious Disease Dx tests.</title>
        <authorList>
            <person name="Duncan R."/>
            <person name="Fisher C."/>
            <person name="Tallon L."/>
            <person name="Sadzewicz L."/>
            <person name="Sengamalay N."/>
            <person name="Ott S."/>
            <person name="Godinez A."/>
            <person name="Nagaraj S."/>
            <person name="Vavikolanu K."/>
            <person name="Nadendla S."/>
            <person name="Aluvathingal J."/>
            <person name="Sichtig H."/>
        </authorList>
    </citation>
    <scope>NUCLEOTIDE SEQUENCE [LARGE SCALE GENOMIC DNA]</scope>
    <source>
        <strain evidence="8">FDAARGOS_361</strain>
    </source>
</reference>
<dbReference type="VEuPathDB" id="TriTrypDB:LdBPK_300870.1"/>
<evidence type="ECO:0000313" key="6">
    <source>
        <dbReference type="Proteomes" id="UP000008980"/>
    </source>
</evidence>
<evidence type="ECO:0000313" key="8">
    <source>
        <dbReference type="Proteomes" id="UP000318447"/>
    </source>
</evidence>
<evidence type="ECO:0000313" key="3">
    <source>
        <dbReference type="EMBL" id="CAC5432104.1"/>
    </source>
</evidence>
<dbReference type="VEuPathDB" id="TriTrypDB:LdCL_300013800"/>
<dbReference type="EMBL" id="FR799617">
    <property type="protein sequence ID" value="CBZ36108.1"/>
    <property type="molecule type" value="Genomic_DNA"/>
</dbReference>
<dbReference type="VEuPathDB" id="TriTrypDB:LDHU3_30.1090"/>
<accession>A0A3S7X345</accession>
<reference evidence="2 7" key="4">
    <citation type="journal article" date="2018" name="Sci. Rep.">
        <title>A complete Leishmania donovani reference genome identifies novel genetic variations associated with virulence.</title>
        <authorList>
            <person name="Lypaczewski P."/>
            <person name="Hoshizaki J."/>
            <person name="Zhang W.-W."/>
            <person name="McCall L.-I."/>
            <person name="Torcivia-Rodriguez J."/>
            <person name="Simonyan V."/>
            <person name="Kaur A."/>
            <person name="Dewar K."/>
            <person name="Matlashewski G."/>
        </authorList>
    </citation>
    <scope>NUCLEOTIDE SEQUENCE [LARGE SCALE GENOMIC DNA]</scope>
    <source>
        <strain evidence="2 7">LdCL</strain>
    </source>
</reference>
<dbReference type="GeneID" id="13385507"/>
<evidence type="ECO:0000313" key="7">
    <source>
        <dbReference type="Proteomes" id="UP000274082"/>
    </source>
</evidence>
<sequence length="249" mass="26697">MNSHNRNIAIVSSAAYGAVLCCGMLFFLLDTREKHFYMHPSKSVAVFSVLWFSFAPSILFTGATIPWLCAAYGSEVAALVFAIVPGCIFVLLGVVWLVVYLFHERNSYFVGVQHSALWGGNIANLEAAIGGSAARRYVYTAADPAMVGGAKAFSVADSALPRPHGALTASFSASGFEDVDAVITPASQWRGYTASRENNIPRGAGGWAADRASSASWYRGPLVLPTHSVDQLEPPYVVQERSLGTHYVA</sequence>
<dbReference type="KEGG" id="ldo:LDBPK_300870"/>
<evidence type="ECO:0000313" key="5">
    <source>
        <dbReference type="EMBL" id="TPP45652.1"/>
    </source>
</evidence>
<feature type="transmembrane region" description="Helical" evidence="1">
    <location>
        <begin position="49"/>
        <end position="69"/>
    </location>
</feature>
<reference evidence="4" key="2">
    <citation type="submission" date="2011-01" db="EMBL/GenBank/DDBJ databases">
        <authorList>
            <person name="Zhao B.P."/>
            <person name="Ren Z.A."/>
            <person name="Li C.D."/>
        </authorList>
    </citation>
    <scope>NUCLEOTIDE SEQUENCE</scope>
    <source>
        <strain evidence="4">BPK282A1</strain>
    </source>
</reference>
<name>A0A3S7X345_LEIDO</name>
<reference evidence="3" key="7">
    <citation type="submission" date="2020-06" db="EMBL/GenBank/DDBJ databases">
        <authorList>
            <person name="Camacho E."/>
            <person name="Gonzalez-de la Fuente S."/>
            <person name="Rastrojo A."/>
            <person name="Peiro-Pastor R."/>
            <person name="Solana JC."/>
            <person name="Tabera L."/>
            <person name="Gamarro F."/>
            <person name="Carrasco-Ramiro F."/>
            <person name="Requena JM."/>
            <person name="Aguado B."/>
        </authorList>
    </citation>
    <scope>NUCLEOTIDE SEQUENCE</scope>
</reference>
<evidence type="ECO:0000313" key="4">
    <source>
        <dbReference type="EMBL" id="CBZ36108.1"/>
    </source>
</evidence>
<gene>
    <name evidence="5" type="ORF">CGC21_35215</name>
    <name evidence="4" type="ORF">LDBPK_300870</name>
    <name evidence="2" type="ORF">LdCL_300013800</name>
    <name evidence="3" type="ORF">LDHU3_30.1090</name>
</gene>
<dbReference type="OMA" id="FAIVPGC"/>
<reference evidence="6" key="3">
    <citation type="submission" date="2011-02" db="EMBL/GenBank/DDBJ databases">
        <title>Whole genome sequencing of Leishmania donovani clinical lines reveals dynamic variation related to drug resistance.</title>
        <authorList>
            <person name="Downing T."/>
            <person name="Imamura H."/>
            <person name="Sanders M."/>
            <person name="Decuypere S."/>
            <person name="Hertz-Fowler C."/>
            <person name="Clark T.G."/>
            <person name="Rijal S."/>
            <person name="Sundar S."/>
            <person name="Quail M.A."/>
            <person name="De Doncker S."/>
            <person name="Maes I."/>
            <person name="Vanaerschot M."/>
            <person name="Stark O."/>
            <person name="Schonian G."/>
            <person name="Dujardin J.C."/>
            <person name="Berriman M."/>
        </authorList>
    </citation>
    <scope>NUCLEOTIDE SEQUENCE [LARGE SCALE GENOMIC DNA]</scope>
    <source>
        <strain evidence="6">BPK282A1</strain>
    </source>
</reference>